<reference evidence="2" key="1">
    <citation type="submission" date="2021-02" db="EMBL/GenBank/DDBJ databases">
        <authorList>
            <person name="Nowell W R."/>
        </authorList>
    </citation>
    <scope>NUCLEOTIDE SEQUENCE</scope>
</reference>
<evidence type="ECO:0000313" key="2">
    <source>
        <dbReference type="EMBL" id="CAF1358772.1"/>
    </source>
</evidence>
<dbReference type="AlphaFoldDB" id="A0A815I401"/>
<dbReference type="Proteomes" id="UP000663834">
    <property type="component" value="Unassembled WGS sequence"/>
</dbReference>
<evidence type="ECO:0000313" key="3">
    <source>
        <dbReference type="EMBL" id="CAF5174995.1"/>
    </source>
</evidence>
<evidence type="ECO:0000313" key="4">
    <source>
        <dbReference type="Proteomes" id="UP000663834"/>
    </source>
</evidence>
<protein>
    <submittedName>
        <fullName evidence="2">Uncharacterized protein</fullName>
    </submittedName>
</protein>
<dbReference type="OrthoDB" id="9987257at2759"/>
<organism evidence="2 4">
    <name type="scientific">Rotaria magnacalcarata</name>
    <dbReference type="NCBI Taxonomy" id="392030"/>
    <lineage>
        <taxon>Eukaryota</taxon>
        <taxon>Metazoa</taxon>
        <taxon>Spiralia</taxon>
        <taxon>Gnathifera</taxon>
        <taxon>Rotifera</taxon>
        <taxon>Eurotatoria</taxon>
        <taxon>Bdelloidea</taxon>
        <taxon>Philodinida</taxon>
        <taxon>Philodinidae</taxon>
        <taxon>Rotaria</taxon>
    </lineage>
</organism>
<dbReference type="EMBL" id="CAJNOW010002618">
    <property type="protein sequence ID" value="CAF1358772.1"/>
    <property type="molecule type" value="Genomic_DNA"/>
</dbReference>
<evidence type="ECO:0000256" key="1">
    <source>
        <dbReference type="SAM" id="MobiDB-lite"/>
    </source>
</evidence>
<sequence length="116" mass="13141">MNIPSYSPSENVQSAGCSTSSTPPIVMITVNDYLDGLHFLHEAQKVNATTEETIFKLRLYLEDKVGGQQILNTILTLIKREKVVDFSNNKEFDYCTSLLPLFMVFICLETSFIEQI</sequence>
<proteinExistence type="predicted"/>
<comment type="caution">
    <text evidence="2">The sequence shown here is derived from an EMBL/GenBank/DDBJ whole genome shotgun (WGS) entry which is preliminary data.</text>
</comment>
<name>A0A815I401_9BILA</name>
<accession>A0A815I401</accession>
<gene>
    <name evidence="3" type="ORF">GIL414_LOCUS67386</name>
    <name evidence="2" type="ORF">KQP761_LOCUS7620</name>
</gene>
<dbReference type="Proteomes" id="UP000681720">
    <property type="component" value="Unassembled WGS sequence"/>
</dbReference>
<dbReference type="EMBL" id="CAJOBJ010325866">
    <property type="protein sequence ID" value="CAF5174995.1"/>
    <property type="molecule type" value="Genomic_DNA"/>
</dbReference>
<feature type="region of interest" description="Disordered" evidence="1">
    <location>
        <begin position="1"/>
        <end position="20"/>
    </location>
</feature>